<gene>
    <name evidence="2" type="ORF">S01H1_60701</name>
</gene>
<protein>
    <recommendedName>
        <fullName evidence="3">Alanine racemase N-terminal domain-containing protein</fullName>
    </recommendedName>
</protein>
<dbReference type="GO" id="GO:0030170">
    <property type="term" value="F:pyridoxal phosphate binding"/>
    <property type="evidence" value="ECO:0007669"/>
    <property type="project" value="InterPro"/>
</dbReference>
<dbReference type="InterPro" id="IPR011078">
    <property type="entry name" value="PyrdxlP_homeostasis"/>
</dbReference>
<dbReference type="PANTHER" id="PTHR10146">
    <property type="entry name" value="PROLINE SYNTHETASE CO-TRANSCRIBED BACTERIAL HOMOLOG PROTEIN"/>
    <property type="match status" value="1"/>
</dbReference>
<dbReference type="PANTHER" id="PTHR10146:SF14">
    <property type="entry name" value="PYRIDOXAL PHOSPHATE HOMEOSTASIS PROTEIN"/>
    <property type="match status" value="1"/>
</dbReference>
<comment type="caution">
    <text evidence="2">The sequence shown here is derived from an EMBL/GenBank/DDBJ whole genome shotgun (WGS) entry which is preliminary data.</text>
</comment>
<evidence type="ECO:0000256" key="1">
    <source>
        <dbReference type="ARBA" id="ARBA00022898"/>
    </source>
</evidence>
<accession>X0WHH9</accession>
<dbReference type="SUPFAM" id="SSF51419">
    <property type="entry name" value="PLP-binding barrel"/>
    <property type="match status" value="1"/>
</dbReference>
<feature type="non-terminal residue" evidence="2">
    <location>
        <position position="78"/>
    </location>
</feature>
<reference evidence="2" key="1">
    <citation type="journal article" date="2014" name="Front. Microbiol.">
        <title>High frequency of phylogenetically diverse reductive dehalogenase-homologous genes in deep subseafloor sedimentary metagenomes.</title>
        <authorList>
            <person name="Kawai M."/>
            <person name="Futagami T."/>
            <person name="Toyoda A."/>
            <person name="Takaki Y."/>
            <person name="Nishi S."/>
            <person name="Hori S."/>
            <person name="Arai W."/>
            <person name="Tsubouchi T."/>
            <person name="Morono Y."/>
            <person name="Uchiyama I."/>
            <person name="Ito T."/>
            <person name="Fujiyama A."/>
            <person name="Inagaki F."/>
            <person name="Takami H."/>
        </authorList>
    </citation>
    <scope>NUCLEOTIDE SEQUENCE</scope>
    <source>
        <strain evidence="2">Expedition CK06-06</strain>
    </source>
</reference>
<dbReference type="InterPro" id="IPR029066">
    <property type="entry name" value="PLP-binding_barrel"/>
</dbReference>
<proteinExistence type="predicted"/>
<keyword evidence="1" id="KW-0663">Pyridoxal phosphate</keyword>
<evidence type="ECO:0008006" key="3">
    <source>
        <dbReference type="Google" id="ProtNLM"/>
    </source>
</evidence>
<evidence type="ECO:0000313" key="2">
    <source>
        <dbReference type="EMBL" id="GAG22667.1"/>
    </source>
</evidence>
<name>X0WHH9_9ZZZZ</name>
<dbReference type="AlphaFoldDB" id="X0WHH9"/>
<organism evidence="2">
    <name type="scientific">marine sediment metagenome</name>
    <dbReference type="NCBI Taxonomy" id="412755"/>
    <lineage>
        <taxon>unclassified sequences</taxon>
        <taxon>metagenomes</taxon>
        <taxon>ecological metagenomes</taxon>
    </lineage>
</organism>
<sequence length="78" mass="8672">MIKENVKKILDGLPENVELVAAAKARSSEEIEEAIKAGVKIIGENYIQEAQKAFETIGKGVKWHFIGHLQKNKVKKSV</sequence>
<dbReference type="Gene3D" id="3.20.20.10">
    <property type="entry name" value="Alanine racemase"/>
    <property type="match status" value="1"/>
</dbReference>
<dbReference type="EMBL" id="BARS01039763">
    <property type="protein sequence ID" value="GAG22667.1"/>
    <property type="molecule type" value="Genomic_DNA"/>
</dbReference>